<dbReference type="OrthoDB" id="2505803at2759"/>
<evidence type="ECO:0000313" key="3">
    <source>
        <dbReference type="Proteomes" id="UP000037035"/>
    </source>
</evidence>
<evidence type="ECO:0000256" key="1">
    <source>
        <dbReference type="SAM" id="MobiDB-lite"/>
    </source>
</evidence>
<dbReference type="EMBL" id="LAVV01008775">
    <property type="protein sequence ID" value="KNZ51973.1"/>
    <property type="molecule type" value="Genomic_DNA"/>
</dbReference>
<protein>
    <submittedName>
        <fullName evidence="2">Uncharacterized protein</fullName>
    </submittedName>
</protein>
<comment type="caution">
    <text evidence="2">The sequence shown here is derived from an EMBL/GenBank/DDBJ whole genome shotgun (WGS) entry which is preliminary data.</text>
</comment>
<dbReference type="AlphaFoldDB" id="A0A0L6UTV9"/>
<dbReference type="VEuPathDB" id="FungiDB:VP01_3746g2"/>
<feature type="region of interest" description="Disordered" evidence="1">
    <location>
        <begin position="35"/>
        <end position="58"/>
    </location>
</feature>
<reference evidence="2 3" key="1">
    <citation type="submission" date="2015-08" db="EMBL/GenBank/DDBJ databases">
        <title>Next Generation Sequencing and Analysis of the Genome of Puccinia sorghi L Schw, the Causal Agent of Maize Common Rust.</title>
        <authorList>
            <person name="Rochi L."/>
            <person name="Burguener G."/>
            <person name="Darino M."/>
            <person name="Turjanski A."/>
            <person name="Kreff E."/>
            <person name="Dieguez M.J."/>
            <person name="Sacco F."/>
        </authorList>
    </citation>
    <scope>NUCLEOTIDE SEQUENCE [LARGE SCALE GENOMIC DNA]</scope>
    <source>
        <strain evidence="2 3">RO10H11247</strain>
    </source>
</reference>
<dbReference type="Proteomes" id="UP000037035">
    <property type="component" value="Unassembled WGS sequence"/>
</dbReference>
<evidence type="ECO:0000313" key="2">
    <source>
        <dbReference type="EMBL" id="KNZ51973.1"/>
    </source>
</evidence>
<keyword evidence="3" id="KW-1185">Reference proteome</keyword>
<gene>
    <name evidence="2" type="ORF">VP01_3746g2</name>
</gene>
<sequence>MLSFLPIVSTHLPRGYQSFTVASSCFAAWARSRPHPKSQVHPLSPTVIPPKDGNTNSPDDRVMLLEVKKTVLDLLEKQGPMSRRKIYDDHLSQIYPIAPFVPNSPTNSPWHRRQSSSEKERVYLTMSKLKDILIRNLVDDGVISLMTVRKIQHLVAAIDESRKKEDQVSTRVKKLERVIASESETTFVWILNSWLASLNTKCWSPSERVAKLPGRTKTASTQFKNR</sequence>
<proteinExistence type="predicted"/>
<organism evidence="2 3">
    <name type="scientific">Puccinia sorghi</name>
    <dbReference type="NCBI Taxonomy" id="27349"/>
    <lineage>
        <taxon>Eukaryota</taxon>
        <taxon>Fungi</taxon>
        <taxon>Dikarya</taxon>
        <taxon>Basidiomycota</taxon>
        <taxon>Pucciniomycotina</taxon>
        <taxon>Pucciniomycetes</taxon>
        <taxon>Pucciniales</taxon>
        <taxon>Pucciniaceae</taxon>
        <taxon>Puccinia</taxon>
    </lineage>
</organism>
<accession>A0A0L6UTV9</accession>
<name>A0A0L6UTV9_9BASI</name>